<dbReference type="Proteomes" id="UP000823775">
    <property type="component" value="Unassembled WGS sequence"/>
</dbReference>
<dbReference type="EMBL" id="JACEIK010004713">
    <property type="protein sequence ID" value="MCD9646206.1"/>
    <property type="molecule type" value="Genomic_DNA"/>
</dbReference>
<gene>
    <name evidence="5" type="primary">PVS1_5</name>
    <name evidence="5" type="ORF">HAX54_035883</name>
</gene>
<dbReference type="Gene3D" id="1.10.600.10">
    <property type="entry name" value="Farnesyl Diphosphate Synthase"/>
    <property type="match status" value="1"/>
</dbReference>
<name>A0ABS8VHC8_DATST</name>
<dbReference type="InterPro" id="IPR005630">
    <property type="entry name" value="Terpene_synthase_metal-bd"/>
</dbReference>
<feature type="domain" description="Terpene synthase metal-binding" evidence="4">
    <location>
        <begin position="4"/>
        <end position="76"/>
    </location>
</feature>
<evidence type="ECO:0000256" key="3">
    <source>
        <dbReference type="ARBA" id="ARBA00023239"/>
    </source>
</evidence>
<evidence type="ECO:0000256" key="1">
    <source>
        <dbReference type="ARBA" id="ARBA00022723"/>
    </source>
</evidence>
<keyword evidence="6" id="KW-1185">Reference proteome</keyword>
<keyword evidence="1" id="KW-0479">Metal-binding</keyword>
<dbReference type="InterPro" id="IPR050148">
    <property type="entry name" value="Terpene_synthase-like"/>
</dbReference>
<evidence type="ECO:0000256" key="2">
    <source>
        <dbReference type="ARBA" id="ARBA00022842"/>
    </source>
</evidence>
<accession>A0ABS8VHC8</accession>
<evidence type="ECO:0000313" key="5">
    <source>
        <dbReference type="EMBL" id="MCD9646206.1"/>
    </source>
</evidence>
<sequence>MTSAKEQDFEWLSKNPKILESCAVIYRVVDDIATDEVEKSRGQIVTGIECYKRDYGVTTEEAMTKFHEMAETSWKDVNEGILRPTPVSMEFLTCILNLTRFVDVIYKHNQDGYTHPEKVIKPHIIALLVDPIII</sequence>
<keyword evidence="3" id="KW-0456">Lyase</keyword>
<evidence type="ECO:0000313" key="6">
    <source>
        <dbReference type="Proteomes" id="UP000823775"/>
    </source>
</evidence>
<dbReference type="PANTHER" id="PTHR31225:SF93">
    <property type="entry name" value="ALPHA-HUMULENE_(-)-(E)-BETA-CARYOPHYLLENE SYNTHASE"/>
    <property type="match status" value="1"/>
</dbReference>
<dbReference type="PANTHER" id="PTHR31225">
    <property type="entry name" value="OS04G0344100 PROTEIN-RELATED"/>
    <property type="match status" value="1"/>
</dbReference>
<comment type="caution">
    <text evidence="5">The sequence shown here is derived from an EMBL/GenBank/DDBJ whole genome shotgun (WGS) entry which is preliminary data.</text>
</comment>
<dbReference type="Pfam" id="PF03936">
    <property type="entry name" value="Terpene_synth_C"/>
    <property type="match status" value="1"/>
</dbReference>
<dbReference type="SUPFAM" id="SSF48576">
    <property type="entry name" value="Terpenoid synthases"/>
    <property type="match status" value="1"/>
</dbReference>
<keyword evidence="2" id="KW-0460">Magnesium</keyword>
<reference evidence="5 6" key="1">
    <citation type="journal article" date="2021" name="BMC Genomics">
        <title>Datura genome reveals duplications of psychoactive alkaloid biosynthetic genes and high mutation rate following tissue culture.</title>
        <authorList>
            <person name="Rajewski A."/>
            <person name="Carter-House D."/>
            <person name="Stajich J."/>
            <person name="Litt A."/>
        </authorList>
    </citation>
    <scope>NUCLEOTIDE SEQUENCE [LARGE SCALE GENOMIC DNA]</scope>
    <source>
        <strain evidence="5">AR-01</strain>
    </source>
</reference>
<proteinExistence type="predicted"/>
<organism evidence="5 6">
    <name type="scientific">Datura stramonium</name>
    <name type="common">Jimsonweed</name>
    <name type="synonym">Common thornapple</name>
    <dbReference type="NCBI Taxonomy" id="4076"/>
    <lineage>
        <taxon>Eukaryota</taxon>
        <taxon>Viridiplantae</taxon>
        <taxon>Streptophyta</taxon>
        <taxon>Embryophyta</taxon>
        <taxon>Tracheophyta</taxon>
        <taxon>Spermatophyta</taxon>
        <taxon>Magnoliopsida</taxon>
        <taxon>eudicotyledons</taxon>
        <taxon>Gunneridae</taxon>
        <taxon>Pentapetalae</taxon>
        <taxon>asterids</taxon>
        <taxon>lamiids</taxon>
        <taxon>Solanales</taxon>
        <taxon>Solanaceae</taxon>
        <taxon>Solanoideae</taxon>
        <taxon>Datureae</taxon>
        <taxon>Datura</taxon>
    </lineage>
</organism>
<protein>
    <submittedName>
        <fullName evidence="5">Vetispiradiene synthase 1</fullName>
    </submittedName>
</protein>
<dbReference type="InterPro" id="IPR008949">
    <property type="entry name" value="Isoprenoid_synthase_dom_sf"/>
</dbReference>
<evidence type="ECO:0000259" key="4">
    <source>
        <dbReference type="Pfam" id="PF03936"/>
    </source>
</evidence>